<evidence type="ECO:0000259" key="2">
    <source>
        <dbReference type="Pfam" id="PF13581"/>
    </source>
</evidence>
<gene>
    <name evidence="3" type="ORF">ACFSJC_16030</name>
</gene>
<proteinExistence type="predicted"/>
<dbReference type="EMBL" id="JBHUHX010000048">
    <property type="protein sequence ID" value="MFD2113358.1"/>
    <property type="molecule type" value="Genomic_DNA"/>
</dbReference>
<organism evidence="3 4">
    <name type="scientific">Thiorhodococcus fuscus</name>
    <dbReference type="NCBI Taxonomy" id="527200"/>
    <lineage>
        <taxon>Bacteria</taxon>
        <taxon>Pseudomonadati</taxon>
        <taxon>Pseudomonadota</taxon>
        <taxon>Gammaproteobacteria</taxon>
        <taxon>Chromatiales</taxon>
        <taxon>Chromatiaceae</taxon>
        <taxon>Thiorhodococcus</taxon>
    </lineage>
</organism>
<protein>
    <submittedName>
        <fullName evidence="3">ATP-binding protein</fullName>
        <ecNumber evidence="3">2.7.13.3</ecNumber>
    </submittedName>
</protein>
<dbReference type="GO" id="GO:0004673">
    <property type="term" value="F:protein histidine kinase activity"/>
    <property type="evidence" value="ECO:0007669"/>
    <property type="project" value="UniProtKB-EC"/>
</dbReference>
<evidence type="ECO:0000256" key="1">
    <source>
        <dbReference type="ARBA" id="ARBA00022527"/>
    </source>
</evidence>
<dbReference type="InterPro" id="IPR050267">
    <property type="entry name" value="Anti-sigma-factor_SerPK"/>
</dbReference>
<dbReference type="InterPro" id="IPR036890">
    <property type="entry name" value="HATPase_C_sf"/>
</dbReference>
<sequence>MDDALLQIPAELEQLERIQSFAAERATSAGLAPSALGKLALALEEVFVNICHYAYPDRPGSVDLRAWTENGDFVIEIADTGMPFDGLALPDPDTSAELDDREIGGLGWFLIRQLVTAADYRREGDRNLVRLRLSIDPEGTPNAAKDA</sequence>
<evidence type="ECO:0000313" key="3">
    <source>
        <dbReference type="EMBL" id="MFD2113358.1"/>
    </source>
</evidence>
<dbReference type="RefSeq" id="WP_386028152.1">
    <property type="nucleotide sequence ID" value="NZ_JBHUHX010000048.1"/>
</dbReference>
<dbReference type="GO" id="GO:0005524">
    <property type="term" value="F:ATP binding"/>
    <property type="evidence" value="ECO:0007669"/>
    <property type="project" value="UniProtKB-KW"/>
</dbReference>
<dbReference type="EC" id="2.7.13.3" evidence="3"/>
<dbReference type="Gene3D" id="3.30.565.10">
    <property type="entry name" value="Histidine kinase-like ATPase, C-terminal domain"/>
    <property type="match status" value="1"/>
</dbReference>
<feature type="domain" description="Histidine kinase/HSP90-like ATPase" evidence="2">
    <location>
        <begin position="8"/>
        <end position="132"/>
    </location>
</feature>
<dbReference type="InterPro" id="IPR003594">
    <property type="entry name" value="HATPase_dom"/>
</dbReference>
<accession>A0ABW4YCJ1</accession>
<keyword evidence="3" id="KW-0067">ATP-binding</keyword>
<keyword evidence="1" id="KW-0418">Kinase</keyword>
<reference evidence="4" key="1">
    <citation type="journal article" date="2019" name="Int. J. Syst. Evol. Microbiol.">
        <title>The Global Catalogue of Microorganisms (GCM) 10K type strain sequencing project: providing services to taxonomists for standard genome sequencing and annotation.</title>
        <authorList>
            <consortium name="The Broad Institute Genomics Platform"/>
            <consortium name="The Broad Institute Genome Sequencing Center for Infectious Disease"/>
            <person name="Wu L."/>
            <person name="Ma J."/>
        </authorList>
    </citation>
    <scope>NUCLEOTIDE SEQUENCE [LARGE SCALE GENOMIC DNA]</scope>
    <source>
        <strain evidence="4">KACC 12597</strain>
    </source>
</reference>
<name>A0ABW4YCJ1_9GAMM</name>
<keyword evidence="1" id="KW-0723">Serine/threonine-protein kinase</keyword>
<dbReference type="Pfam" id="PF13581">
    <property type="entry name" value="HATPase_c_2"/>
    <property type="match status" value="1"/>
</dbReference>
<keyword evidence="3" id="KW-0808">Transferase</keyword>
<keyword evidence="3" id="KW-0547">Nucleotide-binding</keyword>
<evidence type="ECO:0000313" key="4">
    <source>
        <dbReference type="Proteomes" id="UP001597337"/>
    </source>
</evidence>
<comment type="caution">
    <text evidence="3">The sequence shown here is derived from an EMBL/GenBank/DDBJ whole genome shotgun (WGS) entry which is preliminary data.</text>
</comment>
<keyword evidence="4" id="KW-1185">Reference proteome</keyword>
<dbReference type="CDD" id="cd16936">
    <property type="entry name" value="HATPase_RsbW-like"/>
    <property type="match status" value="1"/>
</dbReference>
<dbReference type="PANTHER" id="PTHR35526:SF6">
    <property type="entry name" value="SLR1861 PROTEIN"/>
    <property type="match status" value="1"/>
</dbReference>
<dbReference type="PANTHER" id="PTHR35526">
    <property type="entry name" value="ANTI-SIGMA-F FACTOR RSBW-RELATED"/>
    <property type="match status" value="1"/>
</dbReference>
<dbReference type="Proteomes" id="UP001597337">
    <property type="component" value="Unassembled WGS sequence"/>
</dbReference>
<dbReference type="SUPFAM" id="SSF55874">
    <property type="entry name" value="ATPase domain of HSP90 chaperone/DNA topoisomerase II/histidine kinase"/>
    <property type="match status" value="1"/>
</dbReference>